<comment type="caution">
    <text evidence="1">The sequence shown here is derived from an EMBL/GenBank/DDBJ whole genome shotgun (WGS) entry which is preliminary data.</text>
</comment>
<protein>
    <submittedName>
        <fullName evidence="1">Phage tail protein</fullName>
    </submittedName>
</protein>
<accession>A0ABV0JCX4</accession>
<name>A0ABV0JCX4_9CYAN</name>
<sequence length="176" mass="19859">MRKAVLEGNIFPKAKQRFLVDGFPDAEILDITRDTIEMALGVIELPDQTRVPGGRRRSGEFTKTFHFADDETRAVYLRWFSMSQDRGDRGVDPTYKRNATIIFLRLFQGSPGTYNSGSDAPPLRARLFGCWISRMTIPDFDMNADEGDGTCIAEITMQFDDVDIEEQSALPALNAR</sequence>
<dbReference type="RefSeq" id="WP_190440750.1">
    <property type="nucleotide sequence ID" value="NZ_JAMPKM010000015.1"/>
</dbReference>
<dbReference type="EMBL" id="JAMPKM010000015">
    <property type="protein sequence ID" value="MEP0819639.1"/>
    <property type="molecule type" value="Genomic_DNA"/>
</dbReference>
<organism evidence="1 2">
    <name type="scientific">Trichocoleus desertorum GB2-A4</name>
    <dbReference type="NCBI Taxonomy" id="2933944"/>
    <lineage>
        <taxon>Bacteria</taxon>
        <taxon>Bacillati</taxon>
        <taxon>Cyanobacteriota</taxon>
        <taxon>Cyanophyceae</taxon>
        <taxon>Leptolyngbyales</taxon>
        <taxon>Trichocoleusaceae</taxon>
        <taxon>Trichocoleus</taxon>
    </lineage>
</organism>
<proteinExistence type="predicted"/>
<keyword evidence="2" id="KW-1185">Reference proteome</keyword>
<gene>
    <name evidence="1" type="ORF">NC998_21295</name>
</gene>
<dbReference type="Proteomes" id="UP001464891">
    <property type="component" value="Unassembled WGS sequence"/>
</dbReference>
<evidence type="ECO:0000313" key="2">
    <source>
        <dbReference type="Proteomes" id="UP001464891"/>
    </source>
</evidence>
<evidence type="ECO:0000313" key="1">
    <source>
        <dbReference type="EMBL" id="MEP0819639.1"/>
    </source>
</evidence>
<reference evidence="1 2" key="1">
    <citation type="submission" date="2022-04" db="EMBL/GenBank/DDBJ databases">
        <title>Positive selection, recombination, and allopatry shape intraspecific diversity of widespread and dominant cyanobacteria.</title>
        <authorList>
            <person name="Wei J."/>
            <person name="Shu W."/>
            <person name="Hu C."/>
        </authorList>
    </citation>
    <scope>NUCLEOTIDE SEQUENCE [LARGE SCALE GENOMIC DNA]</scope>
    <source>
        <strain evidence="1 2">GB2-A4</strain>
    </source>
</reference>